<evidence type="ECO:0000256" key="1">
    <source>
        <dbReference type="ARBA" id="ARBA00023125"/>
    </source>
</evidence>
<reference evidence="3 4" key="1">
    <citation type="submission" date="2024-03" db="EMBL/GenBank/DDBJ databases">
        <title>Novel species of the genus Variovorax.</title>
        <authorList>
            <person name="Liu Q."/>
            <person name="Xin Y.-H."/>
        </authorList>
    </citation>
    <scope>NUCLEOTIDE SEQUENCE [LARGE SCALE GENOMIC DNA]</scope>
    <source>
        <strain evidence="3 4">KACC 18899</strain>
    </source>
</reference>
<feature type="compositionally biased region" description="Basic and acidic residues" evidence="2">
    <location>
        <begin position="141"/>
        <end position="151"/>
    </location>
</feature>
<dbReference type="InterPro" id="IPR000944">
    <property type="entry name" value="Tscrpt_reg_Rrf2"/>
</dbReference>
<dbReference type="PROSITE" id="PS51197">
    <property type="entry name" value="HTH_RRF2_2"/>
    <property type="match status" value="1"/>
</dbReference>
<feature type="region of interest" description="Disordered" evidence="2">
    <location>
        <begin position="141"/>
        <end position="163"/>
    </location>
</feature>
<evidence type="ECO:0000313" key="3">
    <source>
        <dbReference type="EMBL" id="MEJ8811876.1"/>
    </source>
</evidence>
<dbReference type="PANTHER" id="PTHR33221">
    <property type="entry name" value="WINGED HELIX-TURN-HELIX TRANSCRIPTIONAL REGULATOR, RRF2 FAMILY"/>
    <property type="match status" value="1"/>
</dbReference>
<accession>A0ABU8VEZ4</accession>
<dbReference type="EMBL" id="JBBKZU010000004">
    <property type="protein sequence ID" value="MEJ8811876.1"/>
    <property type="molecule type" value="Genomic_DNA"/>
</dbReference>
<dbReference type="Proteomes" id="UP001365846">
    <property type="component" value="Unassembled WGS sequence"/>
</dbReference>
<gene>
    <name evidence="3" type="ORF">WKW77_12420</name>
</gene>
<dbReference type="PANTHER" id="PTHR33221:SF5">
    <property type="entry name" value="HTH-TYPE TRANSCRIPTIONAL REGULATOR ISCR"/>
    <property type="match status" value="1"/>
</dbReference>
<dbReference type="InterPro" id="IPR036388">
    <property type="entry name" value="WH-like_DNA-bd_sf"/>
</dbReference>
<proteinExistence type="predicted"/>
<protein>
    <submittedName>
        <fullName evidence="3">Rrf2 family transcriptional regulator</fullName>
    </submittedName>
</protein>
<dbReference type="RefSeq" id="WP_340357136.1">
    <property type="nucleotide sequence ID" value="NZ_JBBKZU010000004.1"/>
</dbReference>
<sequence>MRLTTKGRFAVTAMIDVALQGPAGPVNLGSISRRQRISLSHLEQLFAKLRRHDLVESTRGPGGGYSLSRRAADITIAHIIQAIDGDGQEKTVPRHPAVPGAVNRHATDELWASVSRRALEFLDTVTLQSLVDEQIARGVEVERDRSPRREPLPTTRVKPAPVNAPNSVFALGAMLAKRS</sequence>
<evidence type="ECO:0000256" key="2">
    <source>
        <dbReference type="SAM" id="MobiDB-lite"/>
    </source>
</evidence>
<name>A0ABU8VEZ4_9BURK</name>
<evidence type="ECO:0000313" key="4">
    <source>
        <dbReference type="Proteomes" id="UP001365846"/>
    </source>
</evidence>
<dbReference type="SUPFAM" id="SSF46785">
    <property type="entry name" value="Winged helix' DNA-binding domain"/>
    <property type="match status" value="1"/>
</dbReference>
<comment type="caution">
    <text evidence="3">The sequence shown here is derived from an EMBL/GenBank/DDBJ whole genome shotgun (WGS) entry which is preliminary data.</text>
</comment>
<dbReference type="Pfam" id="PF02082">
    <property type="entry name" value="Rrf2"/>
    <property type="match status" value="1"/>
</dbReference>
<organism evidence="3 4">
    <name type="scientific">Variovorax ureilyticus</name>
    <dbReference type="NCBI Taxonomy" id="1836198"/>
    <lineage>
        <taxon>Bacteria</taxon>
        <taxon>Pseudomonadati</taxon>
        <taxon>Pseudomonadota</taxon>
        <taxon>Betaproteobacteria</taxon>
        <taxon>Burkholderiales</taxon>
        <taxon>Comamonadaceae</taxon>
        <taxon>Variovorax</taxon>
    </lineage>
</organism>
<dbReference type="InterPro" id="IPR036390">
    <property type="entry name" value="WH_DNA-bd_sf"/>
</dbReference>
<dbReference type="NCBIfam" id="TIGR00738">
    <property type="entry name" value="rrf2_super"/>
    <property type="match status" value="1"/>
</dbReference>
<keyword evidence="4" id="KW-1185">Reference proteome</keyword>
<dbReference type="Gene3D" id="1.10.10.10">
    <property type="entry name" value="Winged helix-like DNA-binding domain superfamily/Winged helix DNA-binding domain"/>
    <property type="match status" value="1"/>
</dbReference>
<keyword evidence="1" id="KW-0238">DNA-binding</keyword>